<evidence type="ECO:0000313" key="6">
    <source>
        <dbReference type="Proteomes" id="UP000693892"/>
    </source>
</evidence>
<evidence type="ECO:0000256" key="2">
    <source>
        <dbReference type="PROSITE-ProRule" id="PRU00335"/>
    </source>
</evidence>
<comment type="caution">
    <text evidence="5">The sequence shown here is derived from an EMBL/GenBank/DDBJ whole genome shotgun (WGS) entry which is preliminary data.</text>
</comment>
<dbReference type="InterPro" id="IPR001647">
    <property type="entry name" value="HTH_TetR"/>
</dbReference>
<feature type="domain" description="HTH tetR-type" evidence="4">
    <location>
        <begin position="14"/>
        <end position="74"/>
    </location>
</feature>
<keyword evidence="3" id="KW-0472">Membrane</keyword>
<dbReference type="Pfam" id="PF00440">
    <property type="entry name" value="TetR_N"/>
    <property type="match status" value="1"/>
</dbReference>
<keyword evidence="1 2" id="KW-0238">DNA-binding</keyword>
<sequence length="226" mass="24902">MSTLQQRRRTAPGTLDTRVIIAAGLRLARGADAPALRIRDLGRALGVDPSAVYRHFRNKDELQRALLDELLREVIDSTTIVPEEDWKGALREQARIVLRVFGTYPMIGALAATLLTRGPAEVDITELHLRGFRAAGLEGDILIQHFGAYESLLYSMAAAIAAVRSSNREAEPEDILWFDRTLDVTPQSHPLTAEYRVPILTFGYHSLCLSSVDLILDSAERGAAGD</sequence>
<evidence type="ECO:0000313" key="5">
    <source>
        <dbReference type="EMBL" id="CAG7608265.1"/>
    </source>
</evidence>
<evidence type="ECO:0000259" key="4">
    <source>
        <dbReference type="PROSITE" id="PS50977"/>
    </source>
</evidence>
<dbReference type="RefSeq" id="WP_218114723.1">
    <property type="nucleotide sequence ID" value="NZ_CAJVAP010000010.1"/>
</dbReference>
<name>A0A916JXD1_9MICO</name>
<protein>
    <recommendedName>
        <fullName evidence="4">HTH tetR-type domain-containing protein</fullName>
    </recommendedName>
</protein>
<keyword evidence="3" id="KW-0812">Transmembrane</keyword>
<proteinExistence type="predicted"/>
<feature type="DNA-binding region" description="H-T-H motif" evidence="2">
    <location>
        <begin position="37"/>
        <end position="56"/>
    </location>
</feature>
<keyword evidence="3" id="KW-1133">Transmembrane helix</keyword>
<dbReference type="GO" id="GO:0003677">
    <property type="term" value="F:DNA binding"/>
    <property type="evidence" value="ECO:0007669"/>
    <property type="project" value="UniProtKB-UniRule"/>
</dbReference>
<dbReference type="AlphaFoldDB" id="A0A916JXD1"/>
<evidence type="ECO:0000256" key="1">
    <source>
        <dbReference type="ARBA" id="ARBA00023125"/>
    </source>
</evidence>
<feature type="transmembrane region" description="Helical" evidence="3">
    <location>
        <begin position="96"/>
        <end position="115"/>
    </location>
</feature>
<accession>A0A916JXD1</accession>
<organism evidence="5 6">
    <name type="scientific">Leucobacter soli</name>
    <dbReference type="NCBI Taxonomy" id="2812850"/>
    <lineage>
        <taxon>Bacteria</taxon>
        <taxon>Bacillati</taxon>
        <taxon>Actinomycetota</taxon>
        <taxon>Actinomycetes</taxon>
        <taxon>Micrococcales</taxon>
        <taxon>Microbacteriaceae</taxon>
        <taxon>Leucobacter</taxon>
    </lineage>
</organism>
<keyword evidence="6" id="KW-1185">Reference proteome</keyword>
<evidence type="ECO:0000256" key="3">
    <source>
        <dbReference type="SAM" id="Phobius"/>
    </source>
</evidence>
<gene>
    <name evidence="5" type="ORF">LEUCIP111803_01098</name>
</gene>
<dbReference type="PROSITE" id="PS50977">
    <property type="entry name" value="HTH_TETR_2"/>
    <property type="match status" value="1"/>
</dbReference>
<reference evidence="5" key="1">
    <citation type="submission" date="2021-06" db="EMBL/GenBank/DDBJ databases">
        <authorList>
            <person name="Criscuolo A."/>
        </authorList>
    </citation>
    <scope>NUCLEOTIDE SEQUENCE</scope>
    <source>
        <strain evidence="5">CIP111803</strain>
    </source>
</reference>
<dbReference type="EMBL" id="CAJVAP010000010">
    <property type="protein sequence ID" value="CAG7608265.1"/>
    <property type="molecule type" value="Genomic_DNA"/>
</dbReference>
<dbReference type="Proteomes" id="UP000693892">
    <property type="component" value="Unassembled WGS sequence"/>
</dbReference>